<comment type="similarity">
    <text evidence="1 7">Belongs to the V-ATPase F subunit family.</text>
</comment>
<dbReference type="AlphaFoldDB" id="A0A2A3EMU4"/>
<evidence type="ECO:0000256" key="2">
    <source>
        <dbReference type="ARBA" id="ARBA00022448"/>
    </source>
</evidence>
<name>A0A2A3EMU4_APICC</name>
<dbReference type="InterPro" id="IPR036906">
    <property type="entry name" value="ATPase_V1_fsu_sf"/>
</dbReference>
<dbReference type="PANTHER" id="PTHR13861:SF2">
    <property type="entry name" value="V-TYPE PROTON ATPASE SUBUNIT F"/>
    <property type="match status" value="1"/>
</dbReference>
<dbReference type="STRING" id="94128.A0A2A3EMU4"/>
<dbReference type="EMBL" id="KZ288208">
    <property type="protein sequence ID" value="PBC33010.1"/>
    <property type="molecule type" value="Genomic_DNA"/>
</dbReference>
<reference evidence="8 9" key="1">
    <citation type="submission" date="2014-07" db="EMBL/GenBank/DDBJ databases">
        <title>Genomic and transcriptomic analysis on Apis cerana provide comprehensive insights into honey bee biology.</title>
        <authorList>
            <person name="Diao Q."/>
            <person name="Sun L."/>
            <person name="Zheng H."/>
            <person name="Zheng H."/>
            <person name="Xu S."/>
            <person name="Wang S."/>
            <person name="Zeng Z."/>
            <person name="Hu F."/>
            <person name="Su S."/>
            <person name="Wu J."/>
        </authorList>
    </citation>
    <scope>NUCLEOTIDE SEQUENCE [LARGE SCALE GENOMIC DNA]</scope>
    <source>
        <tissue evidence="8">Pupae without intestine</tissue>
    </source>
</reference>
<dbReference type="PIRSF" id="PIRSF015945">
    <property type="entry name" value="ATPase_V1_F_euk"/>
    <property type="match status" value="1"/>
</dbReference>
<protein>
    <recommendedName>
        <fullName evidence="7">V-type proton ATPase subunit F</fullName>
    </recommendedName>
</protein>
<dbReference type="GO" id="GO:0046961">
    <property type="term" value="F:proton-transporting ATPase activity, rotational mechanism"/>
    <property type="evidence" value="ECO:0007669"/>
    <property type="project" value="InterPro"/>
</dbReference>
<dbReference type="InterPro" id="IPR008218">
    <property type="entry name" value="ATPase_V1-cplx_f_g_su"/>
</dbReference>
<keyword evidence="3 7" id="KW-0375">Hydrogen ion transport</keyword>
<accession>A0A2A3EMU4</accession>
<evidence type="ECO:0000256" key="1">
    <source>
        <dbReference type="ARBA" id="ARBA00010148"/>
    </source>
</evidence>
<proteinExistence type="inferred from homology"/>
<dbReference type="GO" id="GO:0033180">
    <property type="term" value="C:proton-transporting V-type ATPase, V1 domain"/>
    <property type="evidence" value="ECO:0007669"/>
    <property type="project" value="InterPro"/>
</dbReference>
<dbReference type="NCBIfam" id="TIGR01101">
    <property type="entry name" value="V_ATP_synt_F"/>
    <property type="match status" value="1"/>
</dbReference>
<evidence type="ECO:0000313" key="9">
    <source>
        <dbReference type="Proteomes" id="UP000242457"/>
    </source>
</evidence>
<dbReference type="FunFam" id="3.40.50.10580:FF:000001">
    <property type="entry name" value="V-type proton ATPase subunit F"/>
    <property type="match status" value="1"/>
</dbReference>
<dbReference type="Pfam" id="PF01990">
    <property type="entry name" value="ATP-synt_F"/>
    <property type="match status" value="1"/>
</dbReference>
<evidence type="ECO:0000256" key="6">
    <source>
        <dbReference type="ARBA" id="ARBA00046957"/>
    </source>
</evidence>
<sequence length="129" mass="14496">MALHSAGKGKLLAVIGDEDTCVGFLLGGVGEINKHRQPNFMVVDKNTAVSDIEDTFKRFIKRDDIDIILINQNYMLIVAEMIRHVIDSHTQPIPSVLEIPSKDHPYDATKDSILRRAKVMGMFNPEDIH</sequence>
<gene>
    <name evidence="8" type="ORF">APICC_01510</name>
</gene>
<keyword evidence="9" id="KW-1185">Reference proteome</keyword>
<dbReference type="OrthoDB" id="10261947at2759"/>
<dbReference type="Gene3D" id="3.40.50.10580">
    <property type="entry name" value="ATPase, V1 complex, subunit F"/>
    <property type="match status" value="1"/>
</dbReference>
<evidence type="ECO:0000256" key="7">
    <source>
        <dbReference type="PIRNR" id="PIRNR015945"/>
    </source>
</evidence>
<keyword evidence="4 7" id="KW-0406">Ion transport</keyword>
<dbReference type="PANTHER" id="PTHR13861">
    <property type="entry name" value="VACUOLAR ATP SYNTHASE SUBUNIT F"/>
    <property type="match status" value="1"/>
</dbReference>
<comment type="subunit">
    <text evidence="6">V-ATPase is a heteromultimeric enzyme made up of two complexes: the ATP-hydrolytic V1 complex and the proton translocation V0 complex. The V1 complex consists of three catalytic AB heterodimers that form a heterohexamer, three peripheral stalks each consisting of EG heterodimers, one central rotor including subunits D and F, and the regulatory subunits C and H. The proton translocation complex V0 consists of the proton transport subunit a, a ring of proteolipid subunits c9c'', rotary subunit d, subunits e and f, and the accessory subunits VhaAC45 and ATP6AP2.</text>
</comment>
<organism evidence="8 9">
    <name type="scientific">Apis cerana cerana</name>
    <name type="common">Oriental honeybee</name>
    <dbReference type="NCBI Taxonomy" id="94128"/>
    <lineage>
        <taxon>Eukaryota</taxon>
        <taxon>Metazoa</taxon>
        <taxon>Ecdysozoa</taxon>
        <taxon>Arthropoda</taxon>
        <taxon>Hexapoda</taxon>
        <taxon>Insecta</taxon>
        <taxon>Pterygota</taxon>
        <taxon>Neoptera</taxon>
        <taxon>Endopterygota</taxon>
        <taxon>Hymenoptera</taxon>
        <taxon>Apocrita</taxon>
        <taxon>Aculeata</taxon>
        <taxon>Apoidea</taxon>
        <taxon>Anthophila</taxon>
        <taxon>Apidae</taxon>
        <taxon>Apis</taxon>
    </lineage>
</organism>
<dbReference type="Proteomes" id="UP000242457">
    <property type="component" value="Unassembled WGS sequence"/>
</dbReference>
<keyword evidence="2 7" id="KW-0813">Transport</keyword>
<dbReference type="InterPro" id="IPR005772">
    <property type="entry name" value="ATPase_V1-cplx_fsu_euk"/>
</dbReference>
<dbReference type="SUPFAM" id="SSF159468">
    <property type="entry name" value="AtpF-like"/>
    <property type="match status" value="1"/>
</dbReference>
<evidence type="ECO:0000256" key="5">
    <source>
        <dbReference type="ARBA" id="ARBA00045737"/>
    </source>
</evidence>
<evidence type="ECO:0000256" key="4">
    <source>
        <dbReference type="ARBA" id="ARBA00023065"/>
    </source>
</evidence>
<comment type="function">
    <text evidence="5">Subunit of the V1 complex of vacuolar(H+)-ATPase (V-ATPase), a multisubunit enzyme composed of a peripheral complex (V1) that hydrolyzes ATP and a membrane integral complex (V0) that translocates protons. V-ATPase is responsible for acidifying and maintaining the pH of intracellular compartments and in some cell types, is targeted to the plasma membrane, where it is responsible for acidifying the extracellular environment.</text>
</comment>
<evidence type="ECO:0000313" key="8">
    <source>
        <dbReference type="EMBL" id="PBC33010.1"/>
    </source>
</evidence>
<evidence type="ECO:0000256" key="3">
    <source>
        <dbReference type="ARBA" id="ARBA00022781"/>
    </source>
</evidence>